<keyword evidence="2" id="KW-0418">Kinase</keyword>
<sequence>MFPDLISPARDFEHQLGACVNAMGQDDAIGQILVFERLSGTLHMRHIASADLADTDIDDYEMVVFDGGNTGGDTWKHVFFPRQREHYFVYQA</sequence>
<accession>A0A0C6F9I8</accession>
<reference evidence="1" key="1">
    <citation type="submission" date="2017-05" db="EMBL/GenBank/DDBJ databases">
        <title>Two decades of blaVIM-2-producing Pseudomonas aeruginosa dissemination: the decisive role of mobile genetic elements and successful clones.</title>
        <authorList>
            <person name="Botelho J."/>
        </authorList>
    </citation>
    <scope>NUCLEOTIDE SEQUENCE</scope>
    <source>
        <strain evidence="1">FFUP_PS_CB5</strain>
    </source>
</reference>
<evidence type="ECO:0000313" key="1">
    <source>
        <dbReference type="EMBL" id="ATN45624.1"/>
    </source>
</evidence>
<proteinExistence type="predicted"/>
<name>A0A0C6F9I8_PSEAI</name>
<reference evidence="2" key="2">
    <citation type="submission" date="2020-01" db="EMBL/GenBank/DDBJ databases">
        <title>Bacteria Cultured from War Wounds Associated with the Conflict in Eastern Ukraine.</title>
        <authorList>
            <person name="Snesrud E."/>
            <person name="Galac M.R."/>
            <person name="Mc Gann P."/>
            <person name="Valentine K."/>
            <person name="Viacheslav K."/>
        </authorList>
    </citation>
    <scope>NUCLEOTIDE SEQUENCE</scope>
    <source>
        <strain evidence="2">VNMU148</strain>
    </source>
</reference>
<dbReference type="Proteomes" id="UP000644192">
    <property type="component" value="Unassembled WGS sequence"/>
</dbReference>
<keyword evidence="2" id="KW-0808">Transferase</keyword>
<dbReference type="RefSeq" id="WP_003158620.1">
    <property type="nucleotide sequence ID" value="NZ_AP014651.1"/>
</dbReference>
<dbReference type="AlphaFoldDB" id="A0A0C6F9I8"/>
<dbReference type="GO" id="GO:0016301">
    <property type="term" value="F:kinase activity"/>
    <property type="evidence" value="ECO:0007669"/>
    <property type="project" value="UniProtKB-KW"/>
</dbReference>
<dbReference type="EMBL" id="WXZT01000046">
    <property type="protein sequence ID" value="MZZ17234.1"/>
    <property type="molecule type" value="Genomic_DNA"/>
</dbReference>
<gene>
    <name evidence="2" type="ORF">GUL26_33740</name>
</gene>
<evidence type="ECO:0000313" key="2">
    <source>
        <dbReference type="EMBL" id="MZZ17234.1"/>
    </source>
</evidence>
<organism evidence="1">
    <name type="scientific">Pseudomonas aeruginosa</name>
    <dbReference type="NCBI Taxonomy" id="287"/>
    <lineage>
        <taxon>Bacteria</taxon>
        <taxon>Pseudomonadati</taxon>
        <taxon>Pseudomonadota</taxon>
        <taxon>Gammaproteobacteria</taxon>
        <taxon>Pseudomonadales</taxon>
        <taxon>Pseudomonadaceae</taxon>
        <taxon>Pseudomonas</taxon>
    </lineage>
</organism>
<protein>
    <submittedName>
        <fullName evidence="2">Uridylate kinase</fullName>
    </submittedName>
</protein>
<dbReference type="EMBL" id="MF168946">
    <property type="protein sequence ID" value="ATN45624.1"/>
    <property type="molecule type" value="Genomic_DNA"/>
</dbReference>
<dbReference type="GeneID" id="83682076"/>